<dbReference type="SUPFAM" id="SSF54236">
    <property type="entry name" value="Ubiquitin-like"/>
    <property type="match status" value="1"/>
</dbReference>
<protein>
    <recommendedName>
        <fullName evidence="3">Ubiquitin-like domain-containing protein</fullName>
    </recommendedName>
</protein>
<reference evidence="2" key="1">
    <citation type="submission" date="2021-01" db="EMBL/GenBank/DDBJ databases">
        <authorList>
            <person name="Corre E."/>
            <person name="Pelletier E."/>
            <person name="Niang G."/>
            <person name="Scheremetjew M."/>
            <person name="Finn R."/>
            <person name="Kale V."/>
            <person name="Holt S."/>
            <person name="Cochrane G."/>
            <person name="Meng A."/>
            <person name="Brown T."/>
            <person name="Cohen L."/>
        </authorList>
    </citation>
    <scope>NUCLEOTIDE SEQUENCE</scope>
    <source>
        <strain evidence="2">CCMP622</strain>
    </source>
</reference>
<feature type="compositionally biased region" description="Basic and acidic residues" evidence="1">
    <location>
        <begin position="44"/>
        <end position="57"/>
    </location>
</feature>
<dbReference type="InterPro" id="IPR029071">
    <property type="entry name" value="Ubiquitin-like_domsf"/>
</dbReference>
<accession>A0A7S2TMG3</accession>
<name>A0A7S2TMG3_9EUKA</name>
<organism evidence="2">
    <name type="scientific">Lotharella oceanica</name>
    <dbReference type="NCBI Taxonomy" id="641309"/>
    <lineage>
        <taxon>Eukaryota</taxon>
        <taxon>Sar</taxon>
        <taxon>Rhizaria</taxon>
        <taxon>Cercozoa</taxon>
        <taxon>Chlorarachniophyceae</taxon>
        <taxon>Lotharella</taxon>
    </lineage>
</organism>
<dbReference type="AlphaFoldDB" id="A0A7S2TMG3"/>
<evidence type="ECO:0008006" key="3">
    <source>
        <dbReference type="Google" id="ProtNLM"/>
    </source>
</evidence>
<sequence>MRPAKRRRTGLPAINILEQKQQTLSTVLCESSLLGNRENRKRNRAGEMKEKPKVSEKKLKGMESIKAQICLQSGRRISMLVGRHDTIQEVQAKLYELFSVQSQSVMYDGHLVNKYSSCEDIGLCNGGTLFLHHFPGDSNTEKKP</sequence>
<gene>
    <name evidence="2" type="ORF">LSP00402_LOCUS7610</name>
</gene>
<feature type="region of interest" description="Disordered" evidence="1">
    <location>
        <begin position="38"/>
        <end position="57"/>
    </location>
</feature>
<evidence type="ECO:0000313" key="2">
    <source>
        <dbReference type="EMBL" id="CAD9759332.1"/>
    </source>
</evidence>
<dbReference type="EMBL" id="HBHP01012243">
    <property type="protein sequence ID" value="CAD9759332.1"/>
    <property type="molecule type" value="Transcribed_RNA"/>
</dbReference>
<proteinExistence type="predicted"/>
<evidence type="ECO:0000256" key="1">
    <source>
        <dbReference type="SAM" id="MobiDB-lite"/>
    </source>
</evidence>